<dbReference type="OrthoDB" id="9802453at2"/>
<feature type="binding site" evidence="9">
    <location>
        <begin position="328"/>
        <end position="332"/>
    </location>
    <ligand>
        <name>ATP</name>
        <dbReference type="ChEBI" id="CHEBI:30616"/>
    </ligand>
</feature>
<evidence type="ECO:0000256" key="4">
    <source>
        <dbReference type="ARBA" id="ARBA00022723"/>
    </source>
</evidence>
<keyword evidence="5 9" id="KW-0547">Nucleotide-binding</keyword>
<dbReference type="UniPathway" id="UPA00340">
    <property type="reaction ID" value="UER00458"/>
</dbReference>
<dbReference type="EC" id="2.7.2.1" evidence="9"/>
<comment type="function">
    <text evidence="9">Catalyzes the formation of acetyl phosphate from acetate and ATP. Can also catalyze the reverse reaction.</text>
</comment>
<feature type="binding site" evidence="9">
    <location>
        <begin position="283"/>
        <end position="285"/>
    </location>
    <ligand>
        <name>ATP</name>
        <dbReference type="ChEBI" id="CHEBI:30616"/>
    </ligand>
</feature>
<comment type="pathway">
    <text evidence="9">Metabolic intermediate biosynthesis; acetyl-CoA biosynthesis; acetyl-CoA from acetate: step 1/2.</text>
</comment>
<evidence type="ECO:0000256" key="7">
    <source>
        <dbReference type="ARBA" id="ARBA00022840"/>
    </source>
</evidence>
<evidence type="ECO:0000313" key="11">
    <source>
        <dbReference type="EMBL" id="KMO28650.1"/>
    </source>
</evidence>
<evidence type="ECO:0000256" key="1">
    <source>
        <dbReference type="ARBA" id="ARBA00008748"/>
    </source>
</evidence>
<accession>A0A0J6S0H2</accession>
<evidence type="ECO:0000256" key="2">
    <source>
        <dbReference type="ARBA" id="ARBA00022490"/>
    </source>
</evidence>
<dbReference type="Gene3D" id="3.30.420.40">
    <property type="match status" value="2"/>
</dbReference>
<evidence type="ECO:0000256" key="3">
    <source>
        <dbReference type="ARBA" id="ARBA00022679"/>
    </source>
</evidence>
<name>A0A0J6S0H2_9HYPH</name>
<dbReference type="InterPro" id="IPR023865">
    <property type="entry name" value="Aliphatic_acid_kinase_CS"/>
</dbReference>
<dbReference type="NCBIfam" id="TIGR00016">
    <property type="entry name" value="ackA"/>
    <property type="match status" value="1"/>
</dbReference>
<comment type="caution">
    <text evidence="11">The sequence shown here is derived from an EMBL/GenBank/DDBJ whole genome shotgun (WGS) entry which is preliminary data.</text>
</comment>
<dbReference type="Proteomes" id="UP000035929">
    <property type="component" value="Unassembled WGS sequence"/>
</dbReference>
<dbReference type="PATRIC" id="fig|270351.6.peg.3523"/>
<feature type="binding site" evidence="9">
    <location>
        <begin position="208"/>
        <end position="212"/>
    </location>
    <ligand>
        <name>ATP</name>
        <dbReference type="ChEBI" id="CHEBI:30616"/>
    </ligand>
</feature>
<feature type="site" description="Transition state stabilizer" evidence="9">
    <location>
        <position position="241"/>
    </location>
</feature>
<evidence type="ECO:0000256" key="10">
    <source>
        <dbReference type="RuleBase" id="RU003835"/>
    </source>
</evidence>
<dbReference type="PROSITE" id="PS01075">
    <property type="entry name" value="ACETATE_KINASE_1"/>
    <property type="match status" value="1"/>
</dbReference>
<organism evidence="11 12">
    <name type="scientific">Methylobacterium aquaticum</name>
    <dbReference type="NCBI Taxonomy" id="270351"/>
    <lineage>
        <taxon>Bacteria</taxon>
        <taxon>Pseudomonadati</taxon>
        <taxon>Pseudomonadota</taxon>
        <taxon>Alphaproteobacteria</taxon>
        <taxon>Hyphomicrobiales</taxon>
        <taxon>Methylobacteriaceae</taxon>
        <taxon>Methylobacterium</taxon>
    </lineage>
</organism>
<gene>
    <name evidence="9" type="primary">ackA</name>
    <name evidence="11" type="ORF">VP06_26800</name>
</gene>
<dbReference type="PROSITE" id="PS01076">
    <property type="entry name" value="ACETATE_KINASE_2"/>
    <property type="match status" value="1"/>
</dbReference>
<comment type="subunit">
    <text evidence="9">Homodimer.</text>
</comment>
<dbReference type="AlphaFoldDB" id="A0A0J6S0H2"/>
<evidence type="ECO:0000256" key="5">
    <source>
        <dbReference type="ARBA" id="ARBA00022741"/>
    </source>
</evidence>
<dbReference type="Pfam" id="PF00871">
    <property type="entry name" value="Acetate_kinase"/>
    <property type="match status" value="1"/>
</dbReference>
<reference evidence="11 12" key="1">
    <citation type="submission" date="2015-03" db="EMBL/GenBank/DDBJ databases">
        <title>Genome sequencing of Methylobacterium aquaticum DSM16371 type strain.</title>
        <authorList>
            <person name="Chaudhry V."/>
            <person name="Patil P.B."/>
        </authorList>
    </citation>
    <scope>NUCLEOTIDE SEQUENCE [LARGE SCALE GENOMIC DNA]</scope>
    <source>
        <strain evidence="11 12">DSM 16371</strain>
    </source>
</reference>
<feature type="binding site" evidence="9">
    <location>
        <position position="379"/>
    </location>
    <ligand>
        <name>Mg(2+)</name>
        <dbReference type="ChEBI" id="CHEBI:18420"/>
    </ligand>
</feature>
<evidence type="ECO:0000256" key="9">
    <source>
        <dbReference type="HAMAP-Rule" id="MF_00020"/>
    </source>
</evidence>
<dbReference type="InterPro" id="IPR043129">
    <property type="entry name" value="ATPase_NBD"/>
</dbReference>
<feature type="binding site" evidence="9">
    <location>
        <position position="93"/>
    </location>
    <ligand>
        <name>substrate</name>
    </ligand>
</feature>
<proteinExistence type="inferred from homology"/>
<comment type="similarity">
    <text evidence="1 9 10">Belongs to the acetokinase family.</text>
</comment>
<keyword evidence="2 9" id="KW-0963">Cytoplasm</keyword>
<dbReference type="GO" id="GO:0005524">
    <property type="term" value="F:ATP binding"/>
    <property type="evidence" value="ECO:0007669"/>
    <property type="project" value="UniProtKB-KW"/>
</dbReference>
<keyword evidence="4 9" id="KW-0479">Metal-binding</keyword>
<comment type="catalytic activity">
    <reaction evidence="9">
        <text>acetate + ATP = acetyl phosphate + ADP</text>
        <dbReference type="Rhea" id="RHEA:11352"/>
        <dbReference type="ChEBI" id="CHEBI:22191"/>
        <dbReference type="ChEBI" id="CHEBI:30089"/>
        <dbReference type="ChEBI" id="CHEBI:30616"/>
        <dbReference type="ChEBI" id="CHEBI:456216"/>
        <dbReference type="EC" id="2.7.2.1"/>
    </reaction>
</comment>
<comment type="cofactor">
    <cofactor evidence="9">
        <name>Mg(2+)</name>
        <dbReference type="ChEBI" id="CHEBI:18420"/>
    </cofactor>
    <cofactor evidence="9">
        <name>Mn(2+)</name>
        <dbReference type="ChEBI" id="CHEBI:29035"/>
    </cofactor>
    <text evidence="9">Mg(2+). Can also accept Mn(2+).</text>
</comment>
<dbReference type="GO" id="GO:0008776">
    <property type="term" value="F:acetate kinase activity"/>
    <property type="evidence" value="ECO:0007669"/>
    <property type="project" value="UniProtKB-UniRule"/>
</dbReference>
<dbReference type="PIRSF" id="PIRSF000722">
    <property type="entry name" value="Acetate_prop_kin"/>
    <property type="match status" value="1"/>
</dbReference>
<sequence length="397" mass="41601">MSDVILVVNAGSSSIKFKLYRVADGAPALLLAGAMSGIGSRPALSVTDGAGAVVDARGYAPGDVPDTAAAQHCVADWLRHHVGEAAITAVGHRVVHGGPAHAEPVLIDDAVLRRLESFVPLAPLHQLRNLDPIRVLRQRRPDLPQVACFDTAFHRGQPEESERLALPRALYDEGVRRYGFHGLSYEFVTGRLREIAPGVAGGRVVIAHLGSGASLCALEDGRPRETTMSFTALDGVPMGTRPGSLDPGIVLHLIAQKGLSPAEVGHMLYHESGLLGLSGLSGDVRALLASDRPEAALALDVFCRRVAQAVASLAVTLGGLDALVFTAGIGENAPAIRQRVVAALAWAGLSLDEAANRAGAGRIDAPGSRAEIRIVPTNEELTIARHTLRLLGRPVPA</sequence>
<keyword evidence="3 9" id="KW-0808">Transferase</keyword>
<dbReference type="RefSeq" id="WP_048466851.1">
    <property type="nucleotide sequence ID" value="NZ_LABX01000239.1"/>
</dbReference>
<protein>
    <recommendedName>
        <fullName evidence="9">Acetate kinase</fullName>
        <ecNumber evidence="9">2.7.2.1</ecNumber>
    </recommendedName>
    <alternativeName>
        <fullName evidence="9">Acetokinase</fullName>
    </alternativeName>
</protein>
<dbReference type="GO" id="GO:0000287">
    <property type="term" value="F:magnesium ion binding"/>
    <property type="evidence" value="ECO:0007669"/>
    <property type="project" value="UniProtKB-UniRule"/>
</dbReference>
<keyword evidence="6 9" id="KW-0418">Kinase</keyword>
<feature type="binding site" evidence="9">
    <location>
        <position position="9"/>
    </location>
    <ligand>
        <name>Mg(2+)</name>
        <dbReference type="ChEBI" id="CHEBI:18420"/>
    </ligand>
</feature>
<dbReference type="InterPro" id="IPR000890">
    <property type="entry name" value="Aliphatic_acid_kin_short-chain"/>
</dbReference>
<dbReference type="PANTHER" id="PTHR21060">
    <property type="entry name" value="ACETATE KINASE"/>
    <property type="match status" value="1"/>
</dbReference>
<evidence type="ECO:0000313" key="12">
    <source>
        <dbReference type="Proteomes" id="UP000035929"/>
    </source>
</evidence>
<evidence type="ECO:0000256" key="6">
    <source>
        <dbReference type="ARBA" id="ARBA00022777"/>
    </source>
</evidence>
<dbReference type="GO" id="GO:0005829">
    <property type="term" value="C:cytosol"/>
    <property type="evidence" value="ECO:0007669"/>
    <property type="project" value="TreeGrafter"/>
</dbReference>
<dbReference type="SUPFAM" id="SSF53067">
    <property type="entry name" value="Actin-like ATPase domain"/>
    <property type="match status" value="2"/>
</dbReference>
<evidence type="ECO:0000256" key="8">
    <source>
        <dbReference type="ARBA" id="ARBA00022842"/>
    </source>
</evidence>
<comment type="subcellular location">
    <subcellularLocation>
        <location evidence="9">Cytoplasm</location>
    </subcellularLocation>
</comment>
<feature type="site" description="Transition state stabilizer" evidence="9">
    <location>
        <position position="181"/>
    </location>
</feature>
<dbReference type="PANTHER" id="PTHR21060:SF21">
    <property type="entry name" value="ACETATE KINASE"/>
    <property type="match status" value="1"/>
</dbReference>
<dbReference type="InterPro" id="IPR004372">
    <property type="entry name" value="Ac/propionate_kinase"/>
</dbReference>
<dbReference type="GO" id="GO:0006085">
    <property type="term" value="P:acetyl-CoA biosynthetic process"/>
    <property type="evidence" value="ECO:0007669"/>
    <property type="project" value="UniProtKB-UniRule"/>
</dbReference>
<dbReference type="PRINTS" id="PR00471">
    <property type="entry name" value="ACETATEKNASE"/>
</dbReference>
<dbReference type="HAMAP" id="MF_00020">
    <property type="entry name" value="Acetate_kinase"/>
    <property type="match status" value="1"/>
</dbReference>
<feature type="binding site" evidence="9">
    <location>
        <position position="16"/>
    </location>
    <ligand>
        <name>ATP</name>
        <dbReference type="ChEBI" id="CHEBI:30616"/>
    </ligand>
</feature>
<keyword evidence="7 9" id="KW-0067">ATP-binding</keyword>
<keyword evidence="8 9" id="KW-0460">Magnesium</keyword>
<dbReference type="EMBL" id="LABX01000239">
    <property type="protein sequence ID" value="KMO28650.1"/>
    <property type="molecule type" value="Genomic_DNA"/>
</dbReference>
<feature type="active site" description="Proton donor/acceptor" evidence="9">
    <location>
        <position position="150"/>
    </location>
</feature>
<dbReference type="GO" id="GO:0006083">
    <property type="term" value="P:acetate metabolic process"/>
    <property type="evidence" value="ECO:0007669"/>
    <property type="project" value="TreeGrafter"/>
</dbReference>